<keyword evidence="3" id="KW-1185">Reference proteome</keyword>
<dbReference type="OrthoDB" id="1418968at2"/>
<feature type="transmembrane region" description="Helical" evidence="1">
    <location>
        <begin position="191"/>
        <end position="210"/>
    </location>
</feature>
<feature type="transmembrane region" description="Helical" evidence="1">
    <location>
        <begin position="66"/>
        <end position="88"/>
    </location>
</feature>
<protein>
    <recommendedName>
        <fullName evidence="4">ZIP family zinc transporter</fullName>
    </recommendedName>
</protein>
<name>A0A399RJE4_9PROT</name>
<feature type="transmembrane region" description="Helical" evidence="1">
    <location>
        <begin position="222"/>
        <end position="240"/>
    </location>
</feature>
<dbReference type="AlphaFoldDB" id="A0A399RJE4"/>
<sequence>MNEFILIVGFAVLPALGNFIGAVIAEKVDTPRWTIGAALHGAAGIAIALVSLEMLPFILASLPVSIFAIGFVIGAGASLLVAKGIVLWQNGGQIRATQAFMVYTVIGADLFSDGLMTGAGGAVALEVGLLLAGAQLFANVPGGFAAAGNLKHYRIPVGRRLAAAALAGTPALLSAIVGYAVFRHAAPETQAFALSVIAGILLLATIEDMVPEGDAPRPPRWSSTLAFAIGFAAMAVTVSSV</sequence>
<accession>A0A399RJE4</accession>
<evidence type="ECO:0008006" key="4">
    <source>
        <dbReference type="Google" id="ProtNLM"/>
    </source>
</evidence>
<feature type="transmembrane region" description="Helical" evidence="1">
    <location>
        <begin position="162"/>
        <end position="185"/>
    </location>
</feature>
<dbReference type="Proteomes" id="UP000266385">
    <property type="component" value="Unassembled WGS sequence"/>
</dbReference>
<dbReference type="EMBL" id="QWFX01000006">
    <property type="protein sequence ID" value="RIJ30474.1"/>
    <property type="molecule type" value="Genomic_DNA"/>
</dbReference>
<reference evidence="2 3" key="1">
    <citation type="submission" date="2018-08" db="EMBL/GenBank/DDBJ databases">
        <title>Henriciella mobilis sp. nov., isolated from seawater.</title>
        <authorList>
            <person name="Cheng H."/>
            <person name="Wu Y.-H."/>
            <person name="Xu X.-W."/>
            <person name="Guo L.-L."/>
        </authorList>
    </citation>
    <scope>NUCLEOTIDE SEQUENCE [LARGE SCALE GENOMIC DNA]</scope>
    <source>
        <strain evidence="2 3">JN25</strain>
    </source>
</reference>
<keyword evidence="1" id="KW-0472">Membrane</keyword>
<keyword evidence="1" id="KW-1133">Transmembrane helix</keyword>
<gene>
    <name evidence="2" type="ORF">D1223_07530</name>
</gene>
<evidence type="ECO:0000256" key="1">
    <source>
        <dbReference type="SAM" id="Phobius"/>
    </source>
</evidence>
<organism evidence="2 3">
    <name type="scientific">Henriciella mobilis</name>
    <dbReference type="NCBI Taxonomy" id="2305467"/>
    <lineage>
        <taxon>Bacteria</taxon>
        <taxon>Pseudomonadati</taxon>
        <taxon>Pseudomonadota</taxon>
        <taxon>Alphaproteobacteria</taxon>
        <taxon>Hyphomonadales</taxon>
        <taxon>Hyphomonadaceae</taxon>
        <taxon>Henriciella</taxon>
    </lineage>
</organism>
<evidence type="ECO:0000313" key="2">
    <source>
        <dbReference type="EMBL" id="RIJ30474.1"/>
    </source>
</evidence>
<feature type="transmembrane region" description="Helical" evidence="1">
    <location>
        <begin position="37"/>
        <end position="60"/>
    </location>
</feature>
<evidence type="ECO:0000313" key="3">
    <source>
        <dbReference type="Proteomes" id="UP000266385"/>
    </source>
</evidence>
<feature type="transmembrane region" description="Helical" evidence="1">
    <location>
        <begin position="129"/>
        <end position="150"/>
    </location>
</feature>
<feature type="transmembrane region" description="Helical" evidence="1">
    <location>
        <begin position="6"/>
        <end position="25"/>
    </location>
</feature>
<comment type="caution">
    <text evidence="2">The sequence shown here is derived from an EMBL/GenBank/DDBJ whole genome shotgun (WGS) entry which is preliminary data.</text>
</comment>
<proteinExistence type="predicted"/>
<keyword evidence="1" id="KW-0812">Transmembrane</keyword>